<evidence type="ECO:0000313" key="6">
    <source>
        <dbReference type="Proteomes" id="UP000887116"/>
    </source>
</evidence>
<evidence type="ECO:0000313" key="5">
    <source>
        <dbReference type="EMBL" id="GFQ79664.1"/>
    </source>
</evidence>
<proteinExistence type="predicted"/>
<dbReference type="Pfam" id="PF13873">
    <property type="entry name" value="Myb_DNA-bind_5"/>
    <property type="match status" value="1"/>
</dbReference>
<evidence type="ECO:0000256" key="3">
    <source>
        <dbReference type="ARBA" id="ARBA00025466"/>
    </source>
</evidence>
<reference evidence="5" key="1">
    <citation type="submission" date="2020-07" db="EMBL/GenBank/DDBJ databases">
        <title>Multicomponent nature underlies the extraordinary mechanical properties of spider dragline silk.</title>
        <authorList>
            <person name="Kono N."/>
            <person name="Nakamura H."/>
            <person name="Mori M."/>
            <person name="Yoshida Y."/>
            <person name="Ohtoshi R."/>
            <person name="Malay A.D."/>
            <person name="Moran D.A.P."/>
            <person name="Tomita M."/>
            <person name="Numata K."/>
            <person name="Arakawa K."/>
        </authorList>
    </citation>
    <scope>NUCLEOTIDE SEQUENCE</scope>
</reference>
<comment type="function">
    <text evidence="3">Involved in transvection phenomena (= synapsis-dependent gene expression), where the synaptic pairing of chromosomes carrying genes with which zeste interacts influences the expression of these genes. Zeste binds to DNA and stimulates transcription from a nearby promoter.</text>
</comment>
<sequence length="81" mass="9086">MASFPRLQLLIFNMNASKVYFTQFEKGLVLGLMKSHLHIIECKETNAVGSVKKSKTYIEIAWQFNEVFGGADSDAATVYAH</sequence>
<gene>
    <name evidence="5" type="ORF">TNCT_52651</name>
</gene>
<organism evidence="5 6">
    <name type="scientific">Trichonephila clavata</name>
    <name type="common">Joro spider</name>
    <name type="synonym">Nephila clavata</name>
    <dbReference type="NCBI Taxonomy" id="2740835"/>
    <lineage>
        <taxon>Eukaryota</taxon>
        <taxon>Metazoa</taxon>
        <taxon>Ecdysozoa</taxon>
        <taxon>Arthropoda</taxon>
        <taxon>Chelicerata</taxon>
        <taxon>Arachnida</taxon>
        <taxon>Araneae</taxon>
        <taxon>Araneomorphae</taxon>
        <taxon>Entelegynae</taxon>
        <taxon>Araneoidea</taxon>
        <taxon>Nephilidae</taxon>
        <taxon>Trichonephila</taxon>
    </lineage>
</organism>
<comment type="subunit">
    <text evidence="1">Self-associates forming complexes of several hundred monomers.</text>
</comment>
<feature type="domain" description="Myb/SANT-like DNA-binding" evidence="4">
    <location>
        <begin position="20"/>
        <end position="67"/>
    </location>
</feature>
<keyword evidence="6" id="KW-1185">Reference proteome</keyword>
<evidence type="ECO:0000256" key="1">
    <source>
        <dbReference type="ARBA" id="ARBA00011764"/>
    </source>
</evidence>
<accession>A0A8X6FIB7</accession>
<evidence type="ECO:0000256" key="2">
    <source>
        <dbReference type="ARBA" id="ARBA00016807"/>
    </source>
</evidence>
<name>A0A8X6FIB7_TRICU</name>
<evidence type="ECO:0000259" key="4">
    <source>
        <dbReference type="Pfam" id="PF13873"/>
    </source>
</evidence>
<protein>
    <recommendedName>
        <fullName evidence="2">Regulatory protein zeste</fullName>
    </recommendedName>
</protein>
<dbReference type="AlphaFoldDB" id="A0A8X6FIB7"/>
<dbReference type="InterPro" id="IPR028002">
    <property type="entry name" value="Myb_DNA-bind_5"/>
</dbReference>
<dbReference type="EMBL" id="BMAO01012216">
    <property type="protein sequence ID" value="GFQ79664.1"/>
    <property type="molecule type" value="Genomic_DNA"/>
</dbReference>
<comment type="caution">
    <text evidence="5">The sequence shown here is derived from an EMBL/GenBank/DDBJ whole genome shotgun (WGS) entry which is preliminary data.</text>
</comment>
<dbReference type="Proteomes" id="UP000887116">
    <property type="component" value="Unassembled WGS sequence"/>
</dbReference>